<name>A0A8S1WT83_PAROT</name>
<dbReference type="PANTHER" id="PTHR44167">
    <property type="entry name" value="OVARIAN-SPECIFIC SERINE/THREONINE-PROTEIN KINASE LOK-RELATED"/>
    <property type="match status" value="1"/>
</dbReference>
<keyword evidence="4" id="KW-1185">Reference proteome</keyword>
<comment type="caution">
    <text evidence="3">The sequence shown here is derived from an EMBL/GenBank/DDBJ whole genome shotgun (WGS) entry which is preliminary data.</text>
</comment>
<evidence type="ECO:0000313" key="4">
    <source>
        <dbReference type="Proteomes" id="UP000683925"/>
    </source>
</evidence>
<dbReference type="GO" id="GO:0004674">
    <property type="term" value="F:protein serine/threonine kinase activity"/>
    <property type="evidence" value="ECO:0007669"/>
    <property type="project" value="TreeGrafter"/>
</dbReference>
<reference evidence="3" key="1">
    <citation type="submission" date="2021-01" db="EMBL/GenBank/DDBJ databases">
        <authorList>
            <consortium name="Genoscope - CEA"/>
            <person name="William W."/>
        </authorList>
    </citation>
    <scope>NUCLEOTIDE SEQUENCE</scope>
</reference>
<dbReference type="GO" id="GO:0005524">
    <property type="term" value="F:ATP binding"/>
    <property type="evidence" value="ECO:0007669"/>
    <property type="project" value="InterPro"/>
</dbReference>
<dbReference type="SMART" id="SM00220">
    <property type="entry name" value="S_TKc"/>
    <property type="match status" value="1"/>
</dbReference>
<dbReference type="PROSITE" id="PS00108">
    <property type="entry name" value="PROTEIN_KINASE_ST"/>
    <property type="match status" value="1"/>
</dbReference>
<dbReference type="PROSITE" id="PS50011">
    <property type="entry name" value="PROTEIN_KINASE_DOM"/>
    <property type="match status" value="1"/>
</dbReference>
<dbReference type="OrthoDB" id="309386at2759"/>
<accession>A0A8S1WT83</accession>
<evidence type="ECO:0000259" key="2">
    <source>
        <dbReference type="PROSITE" id="PS50011"/>
    </source>
</evidence>
<gene>
    <name evidence="3" type="ORF">POCTA_138.1.T0990196</name>
</gene>
<dbReference type="GO" id="GO:0005737">
    <property type="term" value="C:cytoplasm"/>
    <property type="evidence" value="ECO:0007669"/>
    <property type="project" value="TreeGrafter"/>
</dbReference>
<dbReference type="Proteomes" id="UP000683925">
    <property type="component" value="Unassembled WGS sequence"/>
</dbReference>
<dbReference type="GO" id="GO:0044773">
    <property type="term" value="P:mitotic DNA damage checkpoint signaling"/>
    <property type="evidence" value="ECO:0007669"/>
    <property type="project" value="TreeGrafter"/>
</dbReference>
<proteinExistence type="predicted"/>
<organism evidence="3 4">
    <name type="scientific">Paramecium octaurelia</name>
    <dbReference type="NCBI Taxonomy" id="43137"/>
    <lineage>
        <taxon>Eukaryota</taxon>
        <taxon>Sar</taxon>
        <taxon>Alveolata</taxon>
        <taxon>Ciliophora</taxon>
        <taxon>Intramacronucleata</taxon>
        <taxon>Oligohymenophorea</taxon>
        <taxon>Peniculida</taxon>
        <taxon>Parameciidae</taxon>
        <taxon>Paramecium</taxon>
    </lineage>
</organism>
<dbReference type="GO" id="GO:0005634">
    <property type="term" value="C:nucleus"/>
    <property type="evidence" value="ECO:0007669"/>
    <property type="project" value="TreeGrafter"/>
</dbReference>
<dbReference type="PANTHER" id="PTHR44167:SF24">
    <property type="entry name" value="SERINE_THREONINE-PROTEIN KINASE CHK2"/>
    <property type="match status" value="1"/>
</dbReference>
<sequence length="366" mass="43766">METQLIDKLIQLNIDNPLFPYKEYHGQQALIFGCSYKKKNNFILKVIGYENEQTIQKELDIYYRLKQEFKDNENLVDIIEIHQFKDLKKVCILMNECNTNLKFYKNQLTDLKSRLIFFMQFLQGYKSLYNHQVIHRDIKPENILICFKDNKPIYQLTDFGVSKLCEESINIQSQIGTQQYAAPELSKIQSPGLLKFDYEKGSKIDVYSIGLVLYELQFGKLPFEKPKAQNLFFDTTLKTRLKSQVDIKYDEGWFVDLIMQMIQTNPDERVGFKKLYECYDKKLDKFILNLKKLTEDNMIQFLQSSQFNIINQKQRENQRRNNSRSPIRFFNNNQNGQQNQYHLNQPQFFNQGIRQQQCQTDRAYKR</sequence>
<dbReference type="InterPro" id="IPR008271">
    <property type="entry name" value="Ser/Thr_kinase_AS"/>
</dbReference>
<feature type="region of interest" description="Disordered" evidence="1">
    <location>
        <begin position="313"/>
        <end position="336"/>
    </location>
</feature>
<dbReference type="OMA" id="QMIQTNP"/>
<dbReference type="EMBL" id="CAJJDP010000098">
    <property type="protein sequence ID" value="CAD8191389.1"/>
    <property type="molecule type" value="Genomic_DNA"/>
</dbReference>
<dbReference type="Pfam" id="PF00069">
    <property type="entry name" value="Pkinase"/>
    <property type="match status" value="1"/>
</dbReference>
<protein>
    <recommendedName>
        <fullName evidence="2">Protein kinase domain-containing protein</fullName>
    </recommendedName>
</protein>
<dbReference type="InterPro" id="IPR000719">
    <property type="entry name" value="Prot_kinase_dom"/>
</dbReference>
<evidence type="ECO:0000313" key="3">
    <source>
        <dbReference type="EMBL" id="CAD8191389.1"/>
    </source>
</evidence>
<dbReference type="AlphaFoldDB" id="A0A8S1WT83"/>
<feature type="domain" description="Protein kinase" evidence="2">
    <location>
        <begin position="1"/>
        <end position="287"/>
    </location>
</feature>
<evidence type="ECO:0000256" key="1">
    <source>
        <dbReference type="SAM" id="MobiDB-lite"/>
    </source>
</evidence>